<evidence type="ECO:0000256" key="2">
    <source>
        <dbReference type="ARBA" id="ARBA00022741"/>
    </source>
</evidence>
<dbReference type="Gene3D" id="3.40.850.10">
    <property type="entry name" value="Kinesin motor domain"/>
    <property type="match status" value="1"/>
</dbReference>
<dbReference type="InterPro" id="IPR044986">
    <property type="entry name" value="KIF15/KIN-12"/>
</dbReference>
<evidence type="ECO:0000256" key="5">
    <source>
        <dbReference type="ARBA" id="ARBA00023175"/>
    </source>
</evidence>
<feature type="coiled-coil region" evidence="8">
    <location>
        <begin position="828"/>
        <end position="912"/>
    </location>
</feature>
<keyword evidence="3 7" id="KW-0067">ATP-binding</keyword>
<accession>A0A0P1AQQ2</accession>
<proteinExistence type="inferred from homology"/>
<dbReference type="SUPFAM" id="SSF52540">
    <property type="entry name" value="P-loop containing nucleoside triphosphate hydrolases"/>
    <property type="match status" value="1"/>
</dbReference>
<dbReference type="GO" id="GO:0005524">
    <property type="term" value="F:ATP binding"/>
    <property type="evidence" value="ECO:0007669"/>
    <property type="project" value="UniProtKB-UniRule"/>
</dbReference>
<dbReference type="PANTHER" id="PTHR37739">
    <property type="entry name" value="KINESIN-LIKE PROTEIN KIN-12D"/>
    <property type="match status" value="1"/>
</dbReference>
<keyword evidence="12" id="KW-1185">Reference proteome</keyword>
<feature type="region of interest" description="Disordered" evidence="9">
    <location>
        <begin position="1"/>
        <end position="52"/>
    </location>
</feature>
<dbReference type="GeneID" id="36409031"/>
<name>A0A0P1AQQ2_PLAHL</name>
<evidence type="ECO:0000256" key="8">
    <source>
        <dbReference type="SAM" id="Coils"/>
    </source>
</evidence>
<evidence type="ECO:0000313" key="12">
    <source>
        <dbReference type="Proteomes" id="UP000054928"/>
    </source>
</evidence>
<dbReference type="GO" id="GO:0005874">
    <property type="term" value="C:microtubule"/>
    <property type="evidence" value="ECO:0007669"/>
    <property type="project" value="UniProtKB-KW"/>
</dbReference>
<dbReference type="Pfam" id="PF00225">
    <property type="entry name" value="Kinesin"/>
    <property type="match status" value="1"/>
</dbReference>
<organism evidence="11 12">
    <name type="scientific">Plasmopara halstedii</name>
    <name type="common">Downy mildew of sunflower</name>
    <dbReference type="NCBI Taxonomy" id="4781"/>
    <lineage>
        <taxon>Eukaryota</taxon>
        <taxon>Sar</taxon>
        <taxon>Stramenopiles</taxon>
        <taxon>Oomycota</taxon>
        <taxon>Peronosporomycetes</taxon>
        <taxon>Peronosporales</taxon>
        <taxon>Peronosporaceae</taxon>
        <taxon>Plasmopara</taxon>
    </lineage>
</organism>
<dbReference type="RefSeq" id="XP_024580049.1">
    <property type="nucleotide sequence ID" value="XM_024729698.1"/>
</dbReference>
<keyword evidence="5 7" id="KW-0505">Motor protein</keyword>
<dbReference type="STRING" id="4781.A0A0P1AQQ2"/>
<dbReference type="InterPro" id="IPR001752">
    <property type="entry name" value="Kinesin_motor_dom"/>
</dbReference>
<evidence type="ECO:0000256" key="6">
    <source>
        <dbReference type="ARBA" id="ARBA00034488"/>
    </source>
</evidence>
<dbReference type="SMART" id="SM00129">
    <property type="entry name" value="KISc"/>
    <property type="match status" value="1"/>
</dbReference>
<dbReference type="EMBL" id="CCYD01000810">
    <property type="protein sequence ID" value="CEG43680.1"/>
    <property type="molecule type" value="Genomic_DNA"/>
</dbReference>
<feature type="compositionally biased region" description="Polar residues" evidence="9">
    <location>
        <begin position="7"/>
        <end position="19"/>
    </location>
</feature>
<dbReference type="GO" id="GO:0007018">
    <property type="term" value="P:microtubule-based movement"/>
    <property type="evidence" value="ECO:0007669"/>
    <property type="project" value="InterPro"/>
</dbReference>
<dbReference type="PRINTS" id="PR00380">
    <property type="entry name" value="KINESINHEAVY"/>
</dbReference>
<dbReference type="PANTHER" id="PTHR37739:SF8">
    <property type="entry name" value="KINESIN-LIKE PROTEIN KIN-12D"/>
    <property type="match status" value="1"/>
</dbReference>
<evidence type="ECO:0000256" key="1">
    <source>
        <dbReference type="ARBA" id="ARBA00022701"/>
    </source>
</evidence>
<dbReference type="InterPro" id="IPR027417">
    <property type="entry name" value="P-loop_NTPase"/>
</dbReference>
<evidence type="ECO:0000256" key="7">
    <source>
        <dbReference type="PROSITE-ProRule" id="PRU00283"/>
    </source>
</evidence>
<evidence type="ECO:0000259" key="10">
    <source>
        <dbReference type="PROSITE" id="PS50067"/>
    </source>
</evidence>
<dbReference type="AlphaFoldDB" id="A0A0P1AQQ2"/>
<comment type="similarity">
    <text evidence="6">Belongs to the TRAFAC class myosin-kinesin ATPase superfamily. Kinesin family. KIN-12 subfamily.</text>
</comment>
<protein>
    <submittedName>
        <fullName evidence="11">Kinesin-like protein</fullName>
    </submittedName>
</protein>
<evidence type="ECO:0000256" key="9">
    <source>
        <dbReference type="SAM" id="MobiDB-lite"/>
    </source>
</evidence>
<dbReference type="InterPro" id="IPR019821">
    <property type="entry name" value="Kinesin_motor_CS"/>
</dbReference>
<evidence type="ECO:0000313" key="11">
    <source>
        <dbReference type="EMBL" id="CEG43680.1"/>
    </source>
</evidence>
<dbReference type="GO" id="GO:0003777">
    <property type="term" value="F:microtubule motor activity"/>
    <property type="evidence" value="ECO:0007669"/>
    <property type="project" value="InterPro"/>
</dbReference>
<keyword evidence="1" id="KW-0493">Microtubule</keyword>
<feature type="coiled-coil region" evidence="8">
    <location>
        <begin position="660"/>
        <end position="687"/>
    </location>
</feature>
<dbReference type="OrthoDB" id="3176171at2759"/>
<dbReference type="GO" id="GO:0008017">
    <property type="term" value="F:microtubule binding"/>
    <property type="evidence" value="ECO:0007669"/>
    <property type="project" value="InterPro"/>
</dbReference>
<evidence type="ECO:0000256" key="3">
    <source>
        <dbReference type="ARBA" id="ARBA00022840"/>
    </source>
</evidence>
<dbReference type="InterPro" id="IPR036961">
    <property type="entry name" value="Kinesin_motor_dom_sf"/>
</dbReference>
<dbReference type="CDD" id="cd00106">
    <property type="entry name" value="KISc"/>
    <property type="match status" value="1"/>
</dbReference>
<dbReference type="FunFam" id="3.40.850.10:FF:000257">
    <property type="entry name" value="Kinesin-like protein"/>
    <property type="match status" value="1"/>
</dbReference>
<reference evidence="12" key="1">
    <citation type="submission" date="2014-09" db="EMBL/GenBank/DDBJ databases">
        <authorList>
            <person name="Sharma Rahul"/>
            <person name="Thines Marco"/>
        </authorList>
    </citation>
    <scope>NUCLEOTIDE SEQUENCE [LARGE SCALE GENOMIC DNA]</scope>
</reference>
<feature type="compositionally biased region" description="Polar residues" evidence="9">
    <location>
        <begin position="26"/>
        <end position="35"/>
    </location>
</feature>
<feature type="binding site" evidence="7">
    <location>
        <begin position="179"/>
        <end position="186"/>
    </location>
    <ligand>
        <name>ATP</name>
        <dbReference type="ChEBI" id="CHEBI:30616"/>
    </ligand>
</feature>
<feature type="domain" description="Kinesin motor" evidence="10">
    <location>
        <begin position="100"/>
        <end position="452"/>
    </location>
</feature>
<dbReference type="PROSITE" id="PS00411">
    <property type="entry name" value="KINESIN_MOTOR_1"/>
    <property type="match status" value="1"/>
</dbReference>
<keyword evidence="4 8" id="KW-0175">Coiled coil</keyword>
<dbReference type="OMA" id="DSASTCY"/>
<dbReference type="PROSITE" id="PS50067">
    <property type="entry name" value="KINESIN_MOTOR_2"/>
    <property type="match status" value="1"/>
</dbReference>
<evidence type="ECO:0000256" key="4">
    <source>
        <dbReference type="ARBA" id="ARBA00023054"/>
    </source>
</evidence>
<dbReference type="Proteomes" id="UP000054928">
    <property type="component" value="Unassembled WGS sequence"/>
</dbReference>
<sequence>MPFPSSRIPNPSKRSSKSSFLLPPTVSLSASNSEVARTVKTPSPGFKRPTKRLQFSVSVSNKTPEKETQKKAQVSSTILRPISAASSFVSSSCSDTQSENIRVLLRIRPSSSRDKKKAVEVAPDHRGVTLAPSSQQEKRFGFDRVFIETCDQDEIFQDVGRVAVDNTIQGYNGSIFAYGQTGSGKSFTMLGGPMVAGQDLRHSPLRGLTPRILDYLFLRLAALAKERNTAFYDGQEQERALQYTLACSYLEIYNEKVFDLLEPSGSVAAQQPKNLREDRNKEVYVDQLREIDVGSEQEALTLLQLGAQNRHISSTEMNRESSRSHTVFSVKLVVEERTSAGVKRTRRSRLHLVDLAGSEKQRQTRVQGKRLKEAAQINKSLSALGNVIMALVDVSNGQKRHVHYRDSKLTYLLRDALGGNAITSIVATISPEETYFTETLSTLKFAQRAKFIKNNAVQNEDSDSLVPVLKEQIEKLMREIAVLRSDGRISGSAPCDDVPNVEPSNVVHVNGFAEAETKSQVNDKKQNRWEPALDIMQKLLRASGAWPPMDGGELNEENSQQLERDVVEVRCDRLEMLLYRMICRFEEYKEVTFDPHRLKYDRRSQQLKPSRLPAPRMSKLPVPKRYSGATVRYHQIENQEHSADDEGIKGKRECEIHRKLQEQENQIRELSQRSQEAEAENDLIRQELCELLEWKAFVEEERRRASDGVPIDPQLESEDDELETPILEASTVPSEEMQEMQELLNVYRSLYDEVTELMYTKRPMLCIPPSPKSGSSVVTDSASTCYASGDEEEIGDDCISVDGFDASEDGDVGASDTYREIRRVNALSLRLERQLDYYQDAIQRLEKELQTSQDELETSSAATKFAEFQLQQLRSLAADEESKQIYKLQARLKDVKQRVRSQHEEIAQILDKEAAEDGKALHHEQFRIKRLETSSSFEEGRSDNEELASALEKAQRHIKELEQEILDTPEVAMTTTKVTSEEASLQLLTLLDQVLKDNSKLLTAVRALQSKRFHDGVHCQLSSPVPAVATGCGKQFDSAGEDRKADQFTPLRQEISSLQSQRDLDYNTVTADADLCDHIAPDQ</sequence>
<keyword evidence="2 7" id="KW-0547">Nucleotide-binding</keyword>